<gene>
    <name evidence="2" type="ORF">BpHYR1_030769</name>
</gene>
<protein>
    <submittedName>
        <fullName evidence="2">Cornifelin A-like protein</fullName>
    </submittedName>
</protein>
<reference evidence="2 3" key="1">
    <citation type="journal article" date="2018" name="Sci. Rep.">
        <title>Genomic signatures of local adaptation to the degree of environmental predictability in rotifers.</title>
        <authorList>
            <person name="Franch-Gras L."/>
            <person name="Hahn C."/>
            <person name="Garcia-Roger E.M."/>
            <person name="Carmona M.J."/>
            <person name="Serra M."/>
            <person name="Gomez A."/>
        </authorList>
    </citation>
    <scope>NUCLEOTIDE SEQUENCE [LARGE SCALE GENOMIC DNA]</scope>
    <source>
        <strain evidence="2">HYR1</strain>
    </source>
</reference>
<comment type="similarity">
    <text evidence="1">Belongs to the cornifelin family.</text>
</comment>
<dbReference type="NCBIfam" id="TIGR01571">
    <property type="entry name" value="A_thal_Cys_rich"/>
    <property type="match status" value="1"/>
</dbReference>
<dbReference type="OrthoDB" id="1045822at2759"/>
<proteinExistence type="inferred from homology"/>
<sequence>MNTNITINTAQPGSVRKSTFKLYENEFSSGLCDCCTDFGNCCFAHFCFPCFMCKVYQNAGECFCTPIFFPNSAAFLRTKVRQGYRIKGQMWKDCFAMYFCTCCAFIQIANEIKAQGDSS</sequence>
<dbReference type="Pfam" id="PF04749">
    <property type="entry name" value="PLAC8"/>
    <property type="match status" value="1"/>
</dbReference>
<evidence type="ECO:0000313" key="3">
    <source>
        <dbReference type="Proteomes" id="UP000276133"/>
    </source>
</evidence>
<evidence type="ECO:0000256" key="1">
    <source>
        <dbReference type="ARBA" id="ARBA00009024"/>
    </source>
</evidence>
<dbReference type="STRING" id="10195.A0A3M7SY04"/>
<organism evidence="2 3">
    <name type="scientific">Brachionus plicatilis</name>
    <name type="common">Marine rotifer</name>
    <name type="synonym">Brachionus muelleri</name>
    <dbReference type="NCBI Taxonomy" id="10195"/>
    <lineage>
        <taxon>Eukaryota</taxon>
        <taxon>Metazoa</taxon>
        <taxon>Spiralia</taxon>
        <taxon>Gnathifera</taxon>
        <taxon>Rotifera</taxon>
        <taxon>Eurotatoria</taxon>
        <taxon>Monogononta</taxon>
        <taxon>Pseudotrocha</taxon>
        <taxon>Ploima</taxon>
        <taxon>Brachionidae</taxon>
        <taxon>Brachionus</taxon>
    </lineage>
</organism>
<dbReference type="Proteomes" id="UP000276133">
    <property type="component" value="Unassembled WGS sequence"/>
</dbReference>
<dbReference type="PANTHER" id="PTHR15907">
    <property type="entry name" value="DUF614 FAMILY PROTEIN-RELATED"/>
    <property type="match status" value="1"/>
</dbReference>
<accession>A0A3M7SY04</accession>
<dbReference type="InterPro" id="IPR006461">
    <property type="entry name" value="PLAC_motif_containing"/>
</dbReference>
<dbReference type="EMBL" id="REGN01000622">
    <property type="protein sequence ID" value="RNA40616.1"/>
    <property type="molecule type" value="Genomic_DNA"/>
</dbReference>
<dbReference type="AlphaFoldDB" id="A0A3M7SY04"/>
<keyword evidence="3" id="KW-1185">Reference proteome</keyword>
<name>A0A3M7SY04_BRAPC</name>
<evidence type="ECO:0000313" key="2">
    <source>
        <dbReference type="EMBL" id="RNA40616.1"/>
    </source>
</evidence>
<comment type="caution">
    <text evidence="2">The sequence shown here is derived from an EMBL/GenBank/DDBJ whole genome shotgun (WGS) entry which is preliminary data.</text>
</comment>